<dbReference type="Proteomes" id="UP001165269">
    <property type="component" value="Unassembled WGS sequence"/>
</dbReference>
<organism evidence="1 2">
    <name type="scientific">Streptomyces cylindrosporus</name>
    <dbReference type="NCBI Taxonomy" id="2927583"/>
    <lineage>
        <taxon>Bacteria</taxon>
        <taxon>Bacillati</taxon>
        <taxon>Actinomycetota</taxon>
        <taxon>Actinomycetes</taxon>
        <taxon>Kitasatosporales</taxon>
        <taxon>Streptomycetaceae</taxon>
        <taxon>Streptomyces</taxon>
    </lineage>
</organism>
<comment type="caution">
    <text evidence="1">The sequence shown here is derived from an EMBL/GenBank/DDBJ whole genome shotgun (WGS) entry which is preliminary data.</text>
</comment>
<accession>A0ABS9Y4D6</accession>
<evidence type="ECO:0000313" key="2">
    <source>
        <dbReference type="Proteomes" id="UP001165269"/>
    </source>
</evidence>
<keyword evidence="2" id="KW-1185">Reference proteome</keyword>
<reference evidence="1" key="1">
    <citation type="submission" date="2022-03" db="EMBL/GenBank/DDBJ databases">
        <title>Streptomyces 7R015 and 7R016 isolated from Barleria lupulina in Thailand.</title>
        <authorList>
            <person name="Kanchanasin P."/>
            <person name="Phongsopitanun W."/>
            <person name="Tanasupawat S."/>
        </authorList>
    </citation>
    <scope>NUCLEOTIDE SEQUENCE</scope>
    <source>
        <strain evidence="1">7R015</strain>
    </source>
</reference>
<dbReference type="EMBL" id="JALDAY010000004">
    <property type="protein sequence ID" value="MCI3272064.1"/>
    <property type="molecule type" value="Genomic_DNA"/>
</dbReference>
<protein>
    <submittedName>
        <fullName evidence="1">Uncharacterized protein</fullName>
    </submittedName>
</protein>
<gene>
    <name evidence="1" type="ORF">MQP27_13165</name>
</gene>
<sequence length="61" mass="6281">MLVIQLVSSLLTLMLNQALQTRYGASAVLGLLLIGVGIRARSATCAGIGAAFIMLGTMTQS</sequence>
<evidence type="ECO:0000313" key="1">
    <source>
        <dbReference type="EMBL" id="MCI3272064.1"/>
    </source>
</evidence>
<proteinExistence type="predicted"/>
<dbReference type="RefSeq" id="WP_242765239.1">
    <property type="nucleotide sequence ID" value="NZ_JALDAY010000004.1"/>
</dbReference>
<name>A0ABS9Y4D6_9ACTN</name>